<sequence>MKRICPVWGQEQSRLSCCLSFPSHSQWACLCVTWELDPDVTGEGGGTKKRIKTAVCALGLSESFEAYLPVSQLKPPPVVRVLDFLRHYHGELCALLQEELAKVLEANRMIGINATFKDDGEIFTVKLLCDGDHEMADALLILDIDSSQIKISYRKDGARETPITVHRCHCIPNNDLQLYIETEAKRFKITLNEKKLENLPYDFPLKMVKYIWIDGDIDLTKVALPDEDQTQTPCCPGK</sequence>
<feature type="domain" description="Galectin" evidence="3">
    <location>
        <begin position="96"/>
        <end position="225"/>
    </location>
</feature>
<dbReference type="SUPFAM" id="SSF49899">
    <property type="entry name" value="Concanavalin A-like lectins/glucanases"/>
    <property type="match status" value="1"/>
</dbReference>
<protein>
    <recommendedName>
        <fullName evidence="2">Galectin</fullName>
    </recommendedName>
</protein>
<dbReference type="PROSITE" id="PS51304">
    <property type="entry name" value="GALECTIN"/>
    <property type="match status" value="1"/>
</dbReference>
<evidence type="ECO:0000313" key="5">
    <source>
        <dbReference type="Proteomes" id="UP000245119"/>
    </source>
</evidence>
<evidence type="ECO:0000313" key="4">
    <source>
        <dbReference type="EMBL" id="PVD28795.1"/>
    </source>
</evidence>
<dbReference type="SMART" id="SM00908">
    <property type="entry name" value="Gal-bind_lectin"/>
    <property type="match status" value="1"/>
</dbReference>
<dbReference type="InterPro" id="IPR013320">
    <property type="entry name" value="ConA-like_dom_sf"/>
</dbReference>
<dbReference type="Pfam" id="PF00337">
    <property type="entry name" value="Gal-bind_lectin"/>
    <property type="match status" value="1"/>
</dbReference>
<dbReference type="GO" id="GO:0030246">
    <property type="term" value="F:carbohydrate binding"/>
    <property type="evidence" value="ECO:0007669"/>
    <property type="project" value="UniProtKB-UniRule"/>
</dbReference>
<name>A0A2T7P5U5_POMCA</name>
<dbReference type="Proteomes" id="UP000245119">
    <property type="component" value="Linkage Group LG6"/>
</dbReference>
<gene>
    <name evidence="4" type="ORF">C0Q70_11390</name>
</gene>
<keyword evidence="1 2" id="KW-0430">Lectin</keyword>
<dbReference type="Gene3D" id="2.60.120.200">
    <property type="match status" value="1"/>
</dbReference>
<dbReference type="EMBL" id="PZQS01000006">
    <property type="protein sequence ID" value="PVD28795.1"/>
    <property type="molecule type" value="Genomic_DNA"/>
</dbReference>
<dbReference type="AlphaFoldDB" id="A0A2T7P5U5"/>
<accession>A0A2T7P5U5</accession>
<evidence type="ECO:0000256" key="1">
    <source>
        <dbReference type="ARBA" id="ARBA00022734"/>
    </source>
</evidence>
<evidence type="ECO:0000259" key="3">
    <source>
        <dbReference type="PROSITE" id="PS51304"/>
    </source>
</evidence>
<evidence type="ECO:0000256" key="2">
    <source>
        <dbReference type="RuleBase" id="RU102079"/>
    </source>
</evidence>
<proteinExistence type="predicted"/>
<organism evidence="4 5">
    <name type="scientific">Pomacea canaliculata</name>
    <name type="common">Golden apple snail</name>
    <dbReference type="NCBI Taxonomy" id="400727"/>
    <lineage>
        <taxon>Eukaryota</taxon>
        <taxon>Metazoa</taxon>
        <taxon>Spiralia</taxon>
        <taxon>Lophotrochozoa</taxon>
        <taxon>Mollusca</taxon>
        <taxon>Gastropoda</taxon>
        <taxon>Caenogastropoda</taxon>
        <taxon>Architaenioglossa</taxon>
        <taxon>Ampullarioidea</taxon>
        <taxon>Ampullariidae</taxon>
        <taxon>Pomacea</taxon>
    </lineage>
</organism>
<keyword evidence="5" id="KW-1185">Reference proteome</keyword>
<reference evidence="4 5" key="1">
    <citation type="submission" date="2018-04" db="EMBL/GenBank/DDBJ databases">
        <title>The genome of golden apple snail Pomacea canaliculata provides insight into stress tolerance and invasive adaptation.</title>
        <authorList>
            <person name="Liu C."/>
            <person name="Liu B."/>
            <person name="Ren Y."/>
            <person name="Zhang Y."/>
            <person name="Wang H."/>
            <person name="Li S."/>
            <person name="Jiang F."/>
            <person name="Yin L."/>
            <person name="Zhang G."/>
            <person name="Qian W."/>
            <person name="Fan W."/>
        </authorList>
    </citation>
    <scope>NUCLEOTIDE SEQUENCE [LARGE SCALE GENOMIC DNA]</scope>
    <source>
        <strain evidence="4">SZHN2017</strain>
        <tissue evidence="4">Muscle</tissue>
    </source>
</reference>
<dbReference type="InterPro" id="IPR001079">
    <property type="entry name" value="Galectin_CRD"/>
</dbReference>
<comment type="caution">
    <text evidence="4">The sequence shown here is derived from an EMBL/GenBank/DDBJ whole genome shotgun (WGS) entry which is preliminary data.</text>
</comment>